<dbReference type="Gene3D" id="6.10.340.10">
    <property type="match status" value="1"/>
</dbReference>
<organism evidence="12 13">
    <name type="scientific">Eiseniibacteriota bacterium</name>
    <dbReference type="NCBI Taxonomy" id="2212470"/>
    <lineage>
        <taxon>Bacteria</taxon>
        <taxon>Candidatus Eiseniibacteriota</taxon>
    </lineage>
</organism>
<dbReference type="GO" id="GO:0007165">
    <property type="term" value="P:signal transduction"/>
    <property type="evidence" value="ECO:0007669"/>
    <property type="project" value="InterPro"/>
</dbReference>
<dbReference type="InterPro" id="IPR005467">
    <property type="entry name" value="His_kinase_dom"/>
</dbReference>
<dbReference type="AlphaFoldDB" id="A0A7Y2H2P0"/>
<keyword evidence="6" id="KW-0547">Nucleotide-binding</keyword>
<dbReference type="InterPro" id="IPR003660">
    <property type="entry name" value="HAMP_dom"/>
</dbReference>
<comment type="caution">
    <text evidence="12">The sequence shown here is derived from an EMBL/GenBank/DDBJ whole genome shotgun (WGS) entry which is preliminary data.</text>
</comment>
<evidence type="ECO:0000256" key="6">
    <source>
        <dbReference type="ARBA" id="ARBA00022741"/>
    </source>
</evidence>
<dbReference type="PROSITE" id="PS50109">
    <property type="entry name" value="HIS_KIN"/>
    <property type="match status" value="1"/>
</dbReference>
<evidence type="ECO:0000256" key="8">
    <source>
        <dbReference type="ARBA" id="ARBA00022840"/>
    </source>
</evidence>
<dbReference type="PROSITE" id="PS50885">
    <property type="entry name" value="HAMP"/>
    <property type="match status" value="1"/>
</dbReference>
<keyword evidence="9" id="KW-0812">Transmembrane</keyword>
<evidence type="ECO:0000256" key="1">
    <source>
        <dbReference type="ARBA" id="ARBA00000085"/>
    </source>
</evidence>
<dbReference type="PANTHER" id="PTHR44936:SF10">
    <property type="entry name" value="SENSOR PROTEIN RSTB"/>
    <property type="match status" value="1"/>
</dbReference>
<keyword evidence="8" id="KW-0067">ATP-binding</keyword>
<sequence length="605" mass="67624">MNLRARMLLASLLLVLVPLMVLMGFLRRGMTDRLTTEYTLRAETLMEVIEEDLADTRRELRGRLEALRNEIIDDNSFRLAAVEELPDYRQYLLDYAGRTMPLQGLSLLQIQDSEGQIVSSGHFRNEYGRLNLELPQLLAATPDGSGFMELKLAEGNAFAFVAVDSLTLASEQFHLVAGVIAGREFLTRLARERDLAVTLVYPHGAISSDPQIENLLLADSADSLKVEGDVAVQIDESTDAEEELNPNAALTSYLRRELEVPFLRDYGDEAGRYEATLLVSYPLSPLHALLRNLDLWLIILLAATAFFTMLLAFWFSRRISQPLEALASKTATLDLDKLDADFTTTRRDEVGVLSRFLDSMTHRLRASVQKLQQAERRATLGEVSRQVNHDIKNGLTPIRNTFRHLTEVSTNGSGRLEEVFDQRSKALESSISYLEALAANYARLSTSQGKQSCNVSETAREVTSAMRTDHGPALTLDLASNSWIKAEPIGLRRILENLIRNAQESVDPESGEIWVKTARITDAEDEDWVRLTVQDNGKGIDPRDQERILDDFYTTKALGIGLGLSIVRRLVSDFEGRIDIESRIGDGATFVIDFPADAHRAKNQG</sequence>
<evidence type="ECO:0000259" key="10">
    <source>
        <dbReference type="PROSITE" id="PS50109"/>
    </source>
</evidence>
<dbReference type="SUPFAM" id="SSF55874">
    <property type="entry name" value="ATPase domain of HSP90 chaperone/DNA topoisomerase II/histidine kinase"/>
    <property type="match status" value="1"/>
</dbReference>
<comment type="catalytic activity">
    <reaction evidence="1">
        <text>ATP + protein L-histidine = ADP + protein N-phospho-L-histidine.</text>
        <dbReference type="EC" id="2.7.13.3"/>
    </reaction>
</comment>
<dbReference type="EC" id="2.7.13.3" evidence="3"/>
<gene>
    <name evidence="12" type="ORF">HKN21_10715</name>
</gene>
<dbReference type="Pfam" id="PF00672">
    <property type="entry name" value="HAMP"/>
    <property type="match status" value="1"/>
</dbReference>
<evidence type="ECO:0000256" key="7">
    <source>
        <dbReference type="ARBA" id="ARBA00022777"/>
    </source>
</evidence>
<dbReference type="PRINTS" id="PR00344">
    <property type="entry name" value="BCTRLSENSOR"/>
</dbReference>
<dbReference type="GO" id="GO:0004673">
    <property type="term" value="F:protein histidine kinase activity"/>
    <property type="evidence" value="ECO:0007669"/>
    <property type="project" value="UniProtKB-EC"/>
</dbReference>
<evidence type="ECO:0000313" key="12">
    <source>
        <dbReference type="EMBL" id="NNF07221.1"/>
    </source>
</evidence>
<dbReference type="GO" id="GO:0016020">
    <property type="term" value="C:membrane"/>
    <property type="evidence" value="ECO:0007669"/>
    <property type="project" value="UniProtKB-SubCell"/>
</dbReference>
<dbReference type="InterPro" id="IPR050980">
    <property type="entry name" value="2C_sensor_his_kinase"/>
</dbReference>
<reference evidence="12 13" key="1">
    <citation type="submission" date="2020-03" db="EMBL/GenBank/DDBJ databases">
        <title>Metabolic flexibility allows generalist bacteria to become dominant in a frequently disturbed ecosystem.</title>
        <authorList>
            <person name="Chen Y.-J."/>
            <person name="Leung P.M."/>
            <person name="Bay S.K."/>
            <person name="Hugenholtz P."/>
            <person name="Kessler A.J."/>
            <person name="Shelley G."/>
            <person name="Waite D.W."/>
            <person name="Cook P.L."/>
            <person name="Greening C."/>
        </authorList>
    </citation>
    <scope>NUCLEOTIDE SEQUENCE [LARGE SCALE GENOMIC DNA]</scope>
    <source>
        <strain evidence="12">SS_bin_28</strain>
    </source>
</reference>
<dbReference type="GO" id="GO:0005524">
    <property type="term" value="F:ATP binding"/>
    <property type="evidence" value="ECO:0007669"/>
    <property type="project" value="UniProtKB-KW"/>
</dbReference>
<keyword evidence="7" id="KW-0418">Kinase</keyword>
<keyword evidence="9" id="KW-0472">Membrane</keyword>
<feature type="domain" description="HAMP" evidence="11">
    <location>
        <begin position="317"/>
        <end position="369"/>
    </location>
</feature>
<evidence type="ECO:0000256" key="2">
    <source>
        <dbReference type="ARBA" id="ARBA00004370"/>
    </source>
</evidence>
<dbReference type="PANTHER" id="PTHR44936">
    <property type="entry name" value="SENSOR PROTEIN CREC"/>
    <property type="match status" value="1"/>
</dbReference>
<evidence type="ECO:0000313" key="13">
    <source>
        <dbReference type="Proteomes" id="UP000547674"/>
    </source>
</evidence>
<dbReference type="SMART" id="SM00304">
    <property type="entry name" value="HAMP"/>
    <property type="match status" value="1"/>
</dbReference>
<dbReference type="InterPro" id="IPR004358">
    <property type="entry name" value="Sig_transdc_His_kin-like_C"/>
</dbReference>
<dbReference type="SUPFAM" id="SSF158472">
    <property type="entry name" value="HAMP domain-like"/>
    <property type="match status" value="1"/>
</dbReference>
<dbReference type="EMBL" id="JABDJR010000430">
    <property type="protein sequence ID" value="NNF07221.1"/>
    <property type="molecule type" value="Genomic_DNA"/>
</dbReference>
<feature type="domain" description="Histidine kinase" evidence="10">
    <location>
        <begin position="386"/>
        <end position="598"/>
    </location>
</feature>
<accession>A0A7Y2H2P0</accession>
<keyword evidence="5" id="KW-0808">Transferase</keyword>
<dbReference type="InterPro" id="IPR036890">
    <property type="entry name" value="HATPase_C_sf"/>
</dbReference>
<keyword evidence="9" id="KW-1133">Transmembrane helix</keyword>
<comment type="subcellular location">
    <subcellularLocation>
        <location evidence="2">Membrane</location>
    </subcellularLocation>
</comment>
<evidence type="ECO:0000256" key="4">
    <source>
        <dbReference type="ARBA" id="ARBA00022553"/>
    </source>
</evidence>
<evidence type="ECO:0000256" key="5">
    <source>
        <dbReference type="ARBA" id="ARBA00022679"/>
    </source>
</evidence>
<dbReference type="SMART" id="SM00387">
    <property type="entry name" value="HATPase_c"/>
    <property type="match status" value="1"/>
</dbReference>
<protein>
    <recommendedName>
        <fullName evidence="3">histidine kinase</fullName>
        <ecNumber evidence="3">2.7.13.3</ecNumber>
    </recommendedName>
</protein>
<evidence type="ECO:0000256" key="9">
    <source>
        <dbReference type="SAM" id="Phobius"/>
    </source>
</evidence>
<dbReference type="InterPro" id="IPR003594">
    <property type="entry name" value="HATPase_dom"/>
</dbReference>
<proteinExistence type="predicted"/>
<name>A0A7Y2H2P0_UNCEI</name>
<keyword evidence="4" id="KW-0597">Phosphoprotein</keyword>
<evidence type="ECO:0000259" key="11">
    <source>
        <dbReference type="PROSITE" id="PS50885"/>
    </source>
</evidence>
<dbReference type="Proteomes" id="UP000547674">
    <property type="component" value="Unassembled WGS sequence"/>
</dbReference>
<dbReference type="Gene3D" id="3.30.565.10">
    <property type="entry name" value="Histidine kinase-like ATPase, C-terminal domain"/>
    <property type="match status" value="1"/>
</dbReference>
<feature type="transmembrane region" description="Helical" evidence="9">
    <location>
        <begin position="295"/>
        <end position="315"/>
    </location>
</feature>
<dbReference type="Pfam" id="PF02518">
    <property type="entry name" value="HATPase_c"/>
    <property type="match status" value="1"/>
</dbReference>
<evidence type="ECO:0000256" key="3">
    <source>
        <dbReference type="ARBA" id="ARBA00012438"/>
    </source>
</evidence>